<dbReference type="GO" id="GO:0043828">
    <property type="term" value="F:tRNA 2-selenouridine synthase activity"/>
    <property type="evidence" value="ECO:0007669"/>
    <property type="project" value="InterPro"/>
</dbReference>
<dbReference type="InterPro" id="IPR027417">
    <property type="entry name" value="P-loop_NTPase"/>
</dbReference>
<dbReference type="PANTHER" id="PTHR30401:SF0">
    <property type="entry name" value="TRNA 2-SELENOURIDINE SYNTHASE"/>
    <property type="match status" value="1"/>
</dbReference>
<dbReference type="RefSeq" id="WP_146895060.1">
    <property type="nucleotide sequence ID" value="NZ_BJYS01000003.1"/>
</dbReference>
<dbReference type="Gene3D" id="3.40.250.10">
    <property type="entry name" value="Rhodanese-like domain"/>
    <property type="match status" value="1"/>
</dbReference>
<dbReference type="GO" id="GO:0004792">
    <property type="term" value="F:thiosulfate-cyanide sulfurtransferase activity"/>
    <property type="evidence" value="ECO:0007669"/>
    <property type="project" value="InterPro"/>
</dbReference>
<keyword evidence="4" id="KW-1185">Reference proteome</keyword>
<dbReference type="SUPFAM" id="SSF52821">
    <property type="entry name" value="Rhodanese/Cell cycle control phosphatase"/>
    <property type="match status" value="1"/>
</dbReference>
<comment type="caution">
    <text evidence="3">The sequence shown here is derived from an EMBL/GenBank/DDBJ whole genome shotgun (WGS) entry which is preliminary data.</text>
</comment>
<gene>
    <name evidence="3" type="ORF">AAE02nite_06870</name>
</gene>
<dbReference type="AlphaFoldDB" id="A0A512ATL4"/>
<dbReference type="PROSITE" id="PS00380">
    <property type="entry name" value="RHODANESE_1"/>
    <property type="match status" value="1"/>
</dbReference>
<evidence type="ECO:0000256" key="1">
    <source>
        <dbReference type="ARBA" id="ARBA00023266"/>
    </source>
</evidence>
<dbReference type="GO" id="GO:0002098">
    <property type="term" value="P:tRNA wobble uridine modification"/>
    <property type="evidence" value="ECO:0007669"/>
    <property type="project" value="InterPro"/>
</dbReference>
<dbReference type="InterPro" id="IPR001307">
    <property type="entry name" value="Thiosulphate_STrfase_CS"/>
</dbReference>
<dbReference type="NCBIfam" id="NF008750">
    <property type="entry name" value="PRK11784.1-2"/>
    <property type="match status" value="1"/>
</dbReference>
<dbReference type="SUPFAM" id="SSF52540">
    <property type="entry name" value="P-loop containing nucleoside triphosphate hydrolases"/>
    <property type="match status" value="1"/>
</dbReference>
<dbReference type="NCBIfam" id="TIGR03167">
    <property type="entry name" value="tRNA_sel_U_synt"/>
    <property type="match status" value="1"/>
</dbReference>
<keyword evidence="1" id="KW-0711">Selenium</keyword>
<dbReference type="SMART" id="SM00450">
    <property type="entry name" value="RHOD"/>
    <property type="match status" value="1"/>
</dbReference>
<sequence length="352" mass="39354">MINKLTTEQFLEKTASLPVLDVRAPLEFTAGHIPGALSFPLFTDAERKQVGTAYKQISRDKAILIGLDYFGPKMSGFVKMATKLAPQKEVLLHCWRGGMRSNGVAWLLDLAGFTVNLLEHGYKDYRHFALAQFEKKYPLVILGGMTGSGKTEILHQLQRANESIIDLEKLAHHKGSSFGLIGQPPQTSTEQFENDLALALYGQNNPERIWLEDEGISIGKVNIPKPFYDQMQAATLIKIEVPKAERIRKLAIEYCQADKALLIEGILRIKKRLGGLATKEALQAIETGDMEKMVELALVYYDKAYSFQLANKNPQQLITIPLPGTNASENAQQILELLQQKQVVIQTYSQLD</sequence>
<dbReference type="InterPro" id="IPR017582">
    <property type="entry name" value="SelU"/>
</dbReference>
<proteinExistence type="predicted"/>
<dbReference type="Pfam" id="PF00581">
    <property type="entry name" value="Rhodanese"/>
    <property type="match status" value="1"/>
</dbReference>
<dbReference type="PROSITE" id="PS50206">
    <property type="entry name" value="RHODANESE_3"/>
    <property type="match status" value="1"/>
</dbReference>
<dbReference type="PANTHER" id="PTHR30401">
    <property type="entry name" value="TRNA 2-SELENOURIDINE SYNTHASE"/>
    <property type="match status" value="1"/>
</dbReference>
<evidence type="ECO:0000313" key="3">
    <source>
        <dbReference type="EMBL" id="GEO03023.1"/>
    </source>
</evidence>
<dbReference type="EMBL" id="BJYS01000003">
    <property type="protein sequence ID" value="GEO03023.1"/>
    <property type="molecule type" value="Genomic_DNA"/>
</dbReference>
<reference evidence="3 4" key="1">
    <citation type="submission" date="2019-07" db="EMBL/GenBank/DDBJ databases">
        <title>Whole genome shotgun sequence of Adhaeribacter aerolatus NBRC 106133.</title>
        <authorList>
            <person name="Hosoyama A."/>
            <person name="Uohara A."/>
            <person name="Ohji S."/>
            <person name="Ichikawa N."/>
        </authorList>
    </citation>
    <scope>NUCLEOTIDE SEQUENCE [LARGE SCALE GENOMIC DNA]</scope>
    <source>
        <strain evidence="3 4">NBRC 106133</strain>
    </source>
</reference>
<dbReference type="InterPro" id="IPR036873">
    <property type="entry name" value="Rhodanese-like_dom_sf"/>
</dbReference>
<evidence type="ECO:0000259" key="2">
    <source>
        <dbReference type="PROSITE" id="PS50206"/>
    </source>
</evidence>
<accession>A0A512ATL4</accession>
<name>A0A512ATL4_9BACT</name>
<dbReference type="Proteomes" id="UP000321532">
    <property type="component" value="Unassembled WGS sequence"/>
</dbReference>
<dbReference type="InterPro" id="IPR058840">
    <property type="entry name" value="AAA_SelU"/>
</dbReference>
<organism evidence="3 4">
    <name type="scientific">Adhaeribacter aerolatus</name>
    <dbReference type="NCBI Taxonomy" id="670289"/>
    <lineage>
        <taxon>Bacteria</taxon>
        <taxon>Pseudomonadati</taxon>
        <taxon>Bacteroidota</taxon>
        <taxon>Cytophagia</taxon>
        <taxon>Cytophagales</taxon>
        <taxon>Hymenobacteraceae</taxon>
        <taxon>Adhaeribacter</taxon>
    </lineage>
</organism>
<dbReference type="OrthoDB" id="9808735at2"/>
<dbReference type="Pfam" id="PF26341">
    <property type="entry name" value="AAA_SelU"/>
    <property type="match status" value="1"/>
</dbReference>
<feature type="domain" description="Rhodanese" evidence="2">
    <location>
        <begin position="13"/>
        <end position="134"/>
    </location>
</feature>
<evidence type="ECO:0000313" key="4">
    <source>
        <dbReference type="Proteomes" id="UP000321532"/>
    </source>
</evidence>
<protein>
    <submittedName>
        <fullName evidence="3">tRNA 2-selenouridine(34) synthase MnmH</fullName>
    </submittedName>
</protein>
<dbReference type="InterPro" id="IPR001763">
    <property type="entry name" value="Rhodanese-like_dom"/>
</dbReference>